<dbReference type="InterPro" id="IPR034768">
    <property type="entry name" value="4FE4S_WBL"/>
</dbReference>
<feature type="binding site" evidence="12">
    <location>
        <position position="27"/>
    </location>
    <ligand>
        <name>[4Fe-4S] cluster</name>
        <dbReference type="ChEBI" id="CHEBI:49883"/>
    </ligand>
</feature>
<dbReference type="GO" id="GO:0003677">
    <property type="term" value="F:DNA binding"/>
    <property type="evidence" value="ECO:0007669"/>
    <property type="project" value="UniProtKB-UniRule"/>
</dbReference>
<evidence type="ECO:0000256" key="9">
    <source>
        <dbReference type="ARBA" id="ARBA00023125"/>
    </source>
</evidence>
<evidence type="ECO:0000256" key="2">
    <source>
        <dbReference type="ARBA" id="ARBA00006597"/>
    </source>
</evidence>
<dbReference type="GO" id="GO:0035731">
    <property type="term" value="F:dinitrosyl-iron complex binding"/>
    <property type="evidence" value="ECO:0007669"/>
    <property type="project" value="UniProtKB-UniRule"/>
</dbReference>
<keyword evidence="16" id="KW-1185">Reference proteome</keyword>
<comment type="cofactor">
    <cofactor evidence="12">
        <name>[4Fe-4S] cluster</name>
        <dbReference type="ChEBI" id="CHEBI:49883"/>
    </cofactor>
    <text evidence="12">Binds 1 [4Fe-4S] cluster per subunit. Following nitrosylation of the [4Fe-4S] cluster binds 1 [4Fe-8(NO)] cluster per subunit.</text>
</comment>
<dbReference type="PANTHER" id="PTHR38839:SF5">
    <property type="entry name" value="TRANSCRIPTIONAL REGULATOR WHID"/>
    <property type="match status" value="1"/>
</dbReference>
<dbReference type="EMBL" id="BHYM01000038">
    <property type="protein sequence ID" value="GCE40969.1"/>
    <property type="molecule type" value="Genomic_DNA"/>
</dbReference>
<proteinExistence type="inferred from homology"/>
<evidence type="ECO:0000256" key="11">
    <source>
        <dbReference type="ARBA" id="ARBA00023163"/>
    </source>
</evidence>
<dbReference type="HAMAP" id="MF_01479">
    <property type="entry name" value="WhiB"/>
    <property type="match status" value="1"/>
</dbReference>
<evidence type="ECO:0000256" key="8">
    <source>
        <dbReference type="ARBA" id="ARBA00023015"/>
    </source>
</evidence>
<keyword evidence="4 12" id="KW-0963">Cytoplasm</keyword>
<evidence type="ECO:0000256" key="6">
    <source>
        <dbReference type="ARBA" id="ARBA00023004"/>
    </source>
</evidence>
<evidence type="ECO:0000313" key="16">
    <source>
        <dbReference type="Proteomes" id="UP000287519"/>
    </source>
</evidence>
<dbReference type="GO" id="GO:0046872">
    <property type="term" value="F:metal ion binding"/>
    <property type="evidence" value="ECO:0007669"/>
    <property type="project" value="UniProtKB-KW"/>
</dbReference>
<evidence type="ECO:0000256" key="5">
    <source>
        <dbReference type="ARBA" id="ARBA00022723"/>
    </source>
</evidence>
<dbReference type="GO" id="GO:0005737">
    <property type="term" value="C:cytoplasm"/>
    <property type="evidence" value="ECO:0007669"/>
    <property type="project" value="UniProtKB-SubCell"/>
</dbReference>
<evidence type="ECO:0000256" key="4">
    <source>
        <dbReference type="ARBA" id="ARBA00022490"/>
    </source>
</evidence>
<keyword evidence="9 12" id="KW-0238">DNA-binding</keyword>
<feature type="domain" description="4Fe-4S Wbl-type" evidence="14">
    <location>
        <begin position="26"/>
        <end position="90"/>
    </location>
</feature>
<comment type="caution">
    <text evidence="15">The sequence shown here is derived from an EMBL/GenBank/DDBJ whole genome shotgun (WGS) entry which is preliminary data.</text>
</comment>
<comment type="PTM">
    <text evidence="12">Upon Fe-S cluster removal intramolecular disulfide bonds are formed.</text>
</comment>
<dbReference type="PROSITE" id="PS51674">
    <property type="entry name" value="4FE4S_WBL"/>
    <property type="match status" value="1"/>
</dbReference>
<comment type="similarity">
    <text evidence="2 12">Belongs to the WhiB family.</text>
</comment>
<accession>A0A402CBJ5</accession>
<sequence length="141" mass="15391">MLPVGPSSPLAEEITPGARDWREDAACRGIESSVFFSPDGERGHARTQRESLAQRICQDCPVLSRCRDHALTTGEPYGIWGGMTETDRRWHARRLDRGEHRPLTPRHPRPASAGTGDAASSPVATRDEPGSPAPGARRCAR</sequence>
<dbReference type="PANTHER" id="PTHR38839">
    <property type="entry name" value="TRANSCRIPTIONAL REGULATOR WHID-RELATED"/>
    <property type="match status" value="1"/>
</dbReference>
<dbReference type="Proteomes" id="UP000287519">
    <property type="component" value="Unassembled WGS sequence"/>
</dbReference>
<keyword evidence="7 12" id="KW-0411">Iron-sulfur</keyword>
<organism evidence="15 16">
    <name type="scientific">Rhodococcus wratislaviensis</name>
    <name type="common">Tsukamurella wratislaviensis</name>
    <dbReference type="NCBI Taxonomy" id="44752"/>
    <lineage>
        <taxon>Bacteria</taxon>
        <taxon>Bacillati</taxon>
        <taxon>Actinomycetota</taxon>
        <taxon>Actinomycetes</taxon>
        <taxon>Mycobacteriales</taxon>
        <taxon>Nocardiaceae</taxon>
        <taxon>Rhodococcus</taxon>
    </lineage>
</organism>
<dbReference type="RefSeq" id="WP_124393125.1">
    <property type="nucleotide sequence ID" value="NZ_BHYM01000038.1"/>
</dbReference>
<dbReference type="AlphaFoldDB" id="A0A402CBJ5"/>
<dbReference type="GO" id="GO:0045892">
    <property type="term" value="P:negative regulation of DNA-templated transcription"/>
    <property type="evidence" value="ECO:0007669"/>
    <property type="project" value="TreeGrafter"/>
</dbReference>
<comment type="function">
    <text evidence="12">Acts as a transcriptional regulator. Probably redox-responsive. The apo- but not holo-form probably binds DNA.</text>
</comment>
<keyword evidence="5 12" id="KW-0479">Metal-binding</keyword>
<comment type="PTM">
    <text evidence="12">The Fe-S cluster can be nitrosylated by nitric oxide (NO).</text>
</comment>
<feature type="binding site" evidence="12">
    <location>
        <position position="60"/>
    </location>
    <ligand>
        <name>[4Fe-4S] cluster</name>
        <dbReference type="ChEBI" id="CHEBI:49883"/>
    </ligand>
</feature>
<dbReference type="GO" id="GO:0045454">
    <property type="term" value="P:cell redox homeostasis"/>
    <property type="evidence" value="ECO:0007669"/>
    <property type="project" value="TreeGrafter"/>
</dbReference>
<evidence type="ECO:0000259" key="14">
    <source>
        <dbReference type="PROSITE" id="PS51674"/>
    </source>
</evidence>
<keyword evidence="8 12" id="KW-0805">Transcription regulation</keyword>
<dbReference type="Pfam" id="PF02467">
    <property type="entry name" value="Whib"/>
    <property type="match status" value="1"/>
</dbReference>
<gene>
    <name evidence="12" type="primary">whiB</name>
    <name evidence="15" type="ORF">Rhow_004612</name>
</gene>
<reference evidence="15 16" key="1">
    <citation type="submission" date="2018-11" db="EMBL/GenBank/DDBJ databases">
        <title>Microbial catabolism of amino acid.</title>
        <authorList>
            <person name="Hibi M."/>
            <person name="Ogawa J."/>
        </authorList>
    </citation>
    <scope>NUCLEOTIDE SEQUENCE [LARGE SCALE GENOMIC DNA]</scope>
    <source>
        <strain evidence="15 16">C31-06</strain>
    </source>
</reference>
<feature type="binding site" evidence="12">
    <location>
        <position position="57"/>
    </location>
    <ligand>
        <name>[4Fe-4S] cluster</name>
        <dbReference type="ChEBI" id="CHEBI:49883"/>
    </ligand>
</feature>
<keyword evidence="6 12" id="KW-0408">Iron</keyword>
<dbReference type="OrthoDB" id="4954884at2"/>
<evidence type="ECO:0000256" key="1">
    <source>
        <dbReference type="ARBA" id="ARBA00004496"/>
    </source>
</evidence>
<feature type="binding site" evidence="12">
    <location>
        <position position="66"/>
    </location>
    <ligand>
        <name>[4Fe-4S] cluster</name>
        <dbReference type="ChEBI" id="CHEBI:49883"/>
    </ligand>
</feature>
<evidence type="ECO:0000256" key="3">
    <source>
        <dbReference type="ARBA" id="ARBA00022485"/>
    </source>
</evidence>
<comment type="subcellular location">
    <subcellularLocation>
        <location evidence="1 12">Cytoplasm</location>
    </subcellularLocation>
</comment>
<evidence type="ECO:0000256" key="13">
    <source>
        <dbReference type="SAM" id="MobiDB-lite"/>
    </source>
</evidence>
<feature type="region of interest" description="Disordered" evidence="13">
    <location>
        <begin position="74"/>
        <end position="141"/>
    </location>
</feature>
<evidence type="ECO:0000256" key="10">
    <source>
        <dbReference type="ARBA" id="ARBA00023157"/>
    </source>
</evidence>
<feature type="compositionally biased region" description="Basic and acidic residues" evidence="13">
    <location>
        <begin position="85"/>
        <end position="102"/>
    </location>
</feature>
<protein>
    <recommendedName>
        <fullName evidence="12">Transcriptional regulator WhiB</fullName>
    </recommendedName>
</protein>
<keyword evidence="3 12" id="KW-0004">4Fe-4S</keyword>
<evidence type="ECO:0000313" key="15">
    <source>
        <dbReference type="EMBL" id="GCE40969.1"/>
    </source>
</evidence>
<dbReference type="GO" id="GO:0051539">
    <property type="term" value="F:4 iron, 4 sulfur cluster binding"/>
    <property type="evidence" value="ECO:0007669"/>
    <property type="project" value="UniProtKB-UniRule"/>
</dbReference>
<keyword evidence="10 12" id="KW-1015">Disulfide bond</keyword>
<dbReference type="InterPro" id="IPR003482">
    <property type="entry name" value="Whib"/>
</dbReference>
<name>A0A402CBJ5_RHOWR</name>
<evidence type="ECO:0000256" key="7">
    <source>
        <dbReference type="ARBA" id="ARBA00023014"/>
    </source>
</evidence>
<dbReference type="GO" id="GO:0047134">
    <property type="term" value="F:protein-disulfide reductase [NAD(P)H] activity"/>
    <property type="evidence" value="ECO:0007669"/>
    <property type="project" value="TreeGrafter"/>
</dbReference>
<evidence type="ECO:0000256" key="12">
    <source>
        <dbReference type="HAMAP-Rule" id="MF_01479"/>
    </source>
</evidence>
<keyword evidence="11 12" id="KW-0804">Transcription</keyword>